<evidence type="ECO:0000313" key="5">
    <source>
        <dbReference type="EMBL" id="SPF67812.1"/>
    </source>
</evidence>
<feature type="signal peptide" evidence="3">
    <location>
        <begin position="1"/>
        <end position="31"/>
    </location>
</feature>
<organism evidence="5 6">
    <name type="scientific">Propionibacterium ruminifibrarum</name>
    <dbReference type="NCBI Taxonomy" id="1962131"/>
    <lineage>
        <taxon>Bacteria</taxon>
        <taxon>Bacillati</taxon>
        <taxon>Actinomycetota</taxon>
        <taxon>Actinomycetes</taxon>
        <taxon>Propionibacteriales</taxon>
        <taxon>Propionibacteriaceae</taxon>
        <taxon>Propionibacterium</taxon>
    </lineage>
</organism>
<dbReference type="RefSeq" id="WP_182858565.1">
    <property type="nucleotide sequence ID" value="NZ_OMOH01000003.1"/>
</dbReference>
<dbReference type="Gene3D" id="3.10.350.10">
    <property type="entry name" value="LysM domain"/>
    <property type="match status" value="1"/>
</dbReference>
<dbReference type="GO" id="GO:0016787">
    <property type="term" value="F:hydrolase activity"/>
    <property type="evidence" value="ECO:0007669"/>
    <property type="project" value="UniProtKB-KW"/>
</dbReference>
<name>A0A375HZA1_9ACTN</name>
<dbReference type="CDD" id="cd13925">
    <property type="entry name" value="RPF"/>
    <property type="match status" value="1"/>
</dbReference>
<dbReference type="Pfam" id="PF06737">
    <property type="entry name" value="Transglycosylas"/>
    <property type="match status" value="1"/>
</dbReference>
<dbReference type="PROSITE" id="PS51782">
    <property type="entry name" value="LYSM"/>
    <property type="match status" value="1"/>
</dbReference>
<dbReference type="SUPFAM" id="SSF54106">
    <property type="entry name" value="LysM domain"/>
    <property type="match status" value="1"/>
</dbReference>
<dbReference type="EMBL" id="OMOH01000003">
    <property type="protein sequence ID" value="SPF67812.1"/>
    <property type="molecule type" value="Genomic_DNA"/>
</dbReference>
<dbReference type="AlphaFoldDB" id="A0A375HZA1"/>
<evidence type="ECO:0000313" key="6">
    <source>
        <dbReference type="Proteomes" id="UP000265962"/>
    </source>
</evidence>
<accession>A0A375HZA1</accession>
<feature type="chain" id="PRO_5016829858" evidence="3">
    <location>
        <begin position="32"/>
        <end position="207"/>
    </location>
</feature>
<dbReference type="InterPro" id="IPR010618">
    <property type="entry name" value="RPF"/>
</dbReference>
<proteinExistence type="inferred from homology"/>
<dbReference type="InterPro" id="IPR018392">
    <property type="entry name" value="LysM"/>
</dbReference>
<evidence type="ECO:0000256" key="1">
    <source>
        <dbReference type="ARBA" id="ARBA00010830"/>
    </source>
</evidence>
<evidence type="ECO:0000256" key="3">
    <source>
        <dbReference type="SAM" id="SignalP"/>
    </source>
</evidence>
<keyword evidence="3" id="KW-0732">Signal</keyword>
<gene>
    <name evidence="5" type="ORF">PROPJV5_0760</name>
</gene>
<keyword evidence="2" id="KW-0378">Hydrolase</keyword>
<dbReference type="Proteomes" id="UP000265962">
    <property type="component" value="Unassembled WGS sequence"/>
</dbReference>
<dbReference type="CDD" id="cd00118">
    <property type="entry name" value="LysM"/>
    <property type="match status" value="1"/>
</dbReference>
<dbReference type="InterPro" id="IPR023346">
    <property type="entry name" value="Lysozyme-like_dom_sf"/>
</dbReference>
<reference evidence="6" key="1">
    <citation type="submission" date="2018-02" db="EMBL/GenBank/DDBJ databases">
        <authorList>
            <person name="Hornung B."/>
        </authorList>
    </citation>
    <scope>NUCLEOTIDE SEQUENCE [LARGE SCALE GENOMIC DNA]</scope>
</reference>
<comment type="similarity">
    <text evidence="1">Belongs to the transglycosylase family. Rpf subfamily.</text>
</comment>
<protein>
    <submittedName>
        <fullName evidence="5">LysM</fullName>
    </submittedName>
</protein>
<evidence type="ECO:0000256" key="2">
    <source>
        <dbReference type="ARBA" id="ARBA00022801"/>
    </source>
</evidence>
<sequence length="207" mass="21584">MAKTLSRIASVAAAAALAGGVSVTAAQSASAEDVNWDAIANCESGGNWSTNTGNGYYGGLQFSQSTWAAYGGSGSASDASREEQIAVAERVLAGQGLGAWPVCGANAYSGESYQGTNTGGSSYDYDYSYQDGSYDYAYEDTSSYDYGYDYSESYEATREATGTYEIQPGDTLSSIAEAHGTTWQELAALNSNIVDANLIYAGETINV</sequence>
<dbReference type="SMART" id="SM00257">
    <property type="entry name" value="LysM"/>
    <property type="match status" value="1"/>
</dbReference>
<dbReference type="Pfam" id="PF01476">
    <property type="entry name" value="LysM"/>
    <property type="match status" value="1"/>
</dbReference>
<dbReference type="Gene3D" id="1.10.530.10">
    <property type="match status" value="1"/>
</dbReference>
<evidence type="ECO:0000259" key="4">
    <source>
        <dbReference type="PROSITE" id="PS51782"/>
    </source>
</evidence>
<feature type="domain" description="LysM" evidence="4">
    <location>
        <begin position="162"/>
        <end position="207"/>
    </location>
</feature>
<dbReference type="SUPFAM" id="SSF53955">
    <property type="entry name" value="Lysozyme-like"/>
    <property type="match status" value="1"/>
</dbReference>
<dbReference type="InterPro" id="IPR036779">
    <property type="entry name" value="LysM_dom_sf"/>
</dbReference>
<keyword evidence="6" id="KW-1185">Reference proteome</keyword>